<accession>A0A1V5STZ2</accession>
<proteinExistence type="predicted"/>
<dbReference type="GO" id="GO:0006139">
    <property type="term" value="P:nucleobase-containing compound metabolic process"/>
    <property type="evidence" value="ECO:0007669"/>
    <property type="project" value="InterPro"/>
</dbReference>
<name>A0A1V5STZ2_9BACT</name>
<dbReference type="InterPro" id="IPR012337">
    <property type="entry name" value="RNaseH-like_sf"/>
</dbReference>
<reference evidence="2" key="1">
    <citation type="submission" date="2017-02" db="EMBL/GenBank/DDBJ databases">
        <title>Delving into the versatile metabolic prowess of the omnipresent phylum Bacteroidetes.</title>
        <authorList>
            <person name="Nobu M.K."/>
            <person name="Mei R."/>
            <person name="Narihiro T."/>
            <person name="Kuroda K."/>
            <person name="Liu W.-T."/>
        </authorList>
    </citation>
    <scope>NUCLEOTIDE SEQUENCE</scope>
    <source>
        <strain evidence="2">ADurb.Bin276</strain>
    </source>
</reference>
<dbReference type="EMBL" id="MWBQ01000084">
    <property type="protein sequence ID" value="OQA57987.1"/>
    <property type="molecule type" value="Genomic_DNA"/>
</dbReference>
<dbReference type="Proteomes" id="UP000485569">
    <property type="component" value="Unassembled WGS sequence"/>
</dbReference>
<evidence type="ECO:0000259" key="1">
    <source>
        <dbReference type="SMART" id="SM00732"/>
    </source>
</evidence>
<protein>
    <submittedName>
        <fullName evidence="2">Putative Holliday junction resolvase</fullName>
    </submittedName>
</protein>
<dbReference type="SMART" id="SM00732">
    <property type="entry name" value="YqgFc"/>
    <property type="match status" value="1"/>
</dbReference>
<gene>
    <name evidence="2" type="primary">yqgF</name>
    <name evidence="2" type="ORF">BWY41_01164</name>
</gene>
<sequence>MEKVILSIDPGTEKCGIALLDRKGGVIHQAILPVDELEPSINKISKAYWPIKVIIGNSTGRKRVVQLMKKMKIDYVIIEEKHSTLEARKLYFKMNPPRGLKKLLPKGFLVPSVAIDDWSAVIIGHRYLSHFKSDGDNHDVTQ</sequence>
<dbReference type="InterPro" id="IPR037027">
    <property type="entry name" value="YqgF/RNaseH-like_dom_sf"/>
</dbReference>
<dbReference type="InterPro" id="IPR006641">
    <property type="entry name" value="YqgF/RNaseH-like_dom"/>
</dbReference>
<organism evidence="2">
    <name type="scientific">Candidatus Atribacter allofermentans</name>
    <dbReference type="NCBI Taxonomy" id="1852833"/>
    <lineage>
        <taxon>Bacteria</taxon>
        <taxon>Pseudomonadati</taxon>
        <taxon>Atribacterota</taxon>
        <taxon>Atribacteria</taxon>
        <taxon>Atribacterales</taxon>
        <taxon>Atribacteraceae</taxon>
        <taxon>Atribacter</taxon>
    </lineage>
</organism>
<feature type="domain" description="YqgF/RNase H-like" evidence="1">
    <location>
        <begin position="3"/>
        <end position="87"/>
    </location>
</feature>
<evidence type="ECO:0000313" key="2">
    <source>
        <dbReference type="EMBL" id="OQA57987.1"/>
    </source>
</evidence>
<dbReference type="SUPFAM" id="SSF53098">
    <property type="entry name" value="Ribonuclease H-like"/>
    <property type="match status" value="1"/>
</dbReference>
<dbReference type="AlphaFoldDB" id="A0A1V5STZ2"/>
<comment type="caution">
    <text evidence="2">The sequence shown here is derived from an EMBL/GenBank/DDBJ whole genome shotgun (WGS) entry which is preliminary data.</text>
</comment>
<dbReference type="Gene3D" id="3.30.420.140">
    <property type="entry name" value="YqgF/RNase H-like domain"/>
    <property type="match status" value="1"/>
</dbReference>